<dbReference type="RefSeq" id="WP_169350527.1">
    <property type="nucleotide sequence ID" value="NZ_JABBJJ010000314.1"/>
</dbReference>
<dbReference type="Proteomes" id="UP000518300">
    <property type="component" value="Unassembled WGS sequence"/>
</dbReference>
<protein>
    <submittedName>
        <fullName evidence="1">DUF2378 family protein</fullName>
    </submittedName>
</protein>
<name>A0A848LUJ4_9BACT</name>
<dbReference type="EMBL" id="JABBJJ010000314">
    <property type="protein sequence ID" value="NMO21339.1"/>
    <property type="molecule type" value="Genomic_DNA"/>
</dbReference>
<sequence>MQTAMVQSVVREPVVFEHALETLLAAARPLAPSTLAALERRGLSPSRPLQAAYPGAMWPEVIRLVATAMDTHGDTEAAEYALGQRFAECLRESKLGAAIHSLGRVVGAERMLLRMSRNIRTTNNFLDAVVTPRSEDTGWELLIRPAAEFARTPGLQAEPPHFVRGMLTTVLQQAGAPQVQVDLLHHDPVRATTTFRVML</sequence>
<evidence type="ECO:0000313" key="2">
    <source>
        <dbReference type="Proteomes" id="UP000518300"/>
    </source>
</evidence>
<gene>
    <name evidence="1" type="ORF">HG543_41780</name>
</gene>
<keyword evidence="2" id="KW-1185">Reference proteome</keyword>
<dbReference type="NCBIfam" id="TIGR02265">
    <property type="entry name" value="Mxa_TIGR02265"/>
    <property type="match status" value="1"/>
</dbReference>
<evidence type="ECO:0000313" key="1">
    <source>
        <dbReference type="EMBL" id="NMO21339.1"/>
    </source>
</evidence>
<organism evidence="1 2">
    <name type="scientific">Pyxidicoccus fallax</name>
    <dbReference type="NCBI Taxonomy" id="394095"/>
    <lineage>
        <taxon>Bacteria</taxon>
        <taxon>Pseudomonadati</taxon>
        <taxon>Myxococcota</taxon>
        <taxon>Myxococcia</taxon>
        <taxon>Myxococcales</taxon>
        <taxon>Cystobacterineae</taxon>
        <taxon>Myxococcaceae</taxon>
        <taxon>Pyxidicoccus</taxon>
    </lineage>
</organism>
<comment type="caution">
    <text evidence="1">The sequence shown here is derived from an EMBL/GenBank/DDBJ whole genome shotgun (WGS) entry which is preliminary data.</text>
</comment>
<dbReference type="Pfam" id="PF09536">
    <property type="entry name" value="DUF2378"/>
    <property type="match status" value="1"/>
</dbReference>
<accession>A0A848LUJ4</accession>
<dbReference type="AlphaFoldDB" id="A0A848LUJ4"/>
<reference evidence="1 2" key="1">
    <citation type="submission" date="2020-04" db="EMBL/GenBank/DDBJ databases">
        <title>Draft genome of Pyxidicoccus fallax type strain.</title>
        <authorList>
            <person name="Whitworth D.E."/>
        </authorList>
    </citation>
    <scope>NUCLEOTIDE SEQUENCE [LARGE SCALE GENOMIC DNA]</scope>
    <source>
        <strain evidence="1 2">DSM 14698</strain>
    </source>
</reference>
<dbReference type="InterPro" id="IPR011751">
    <property type="entry name" value="Mxa_paralog_2265"/>
</dbReference>
<proteinExistence type="predicted"/>